<evidence type="ECO:0000256" key="2">
    <source>
        <dbReference type="PIRNR" id="PIRNR003170"/>
    </source>
</evidence>
<dbReference type="UniPathway" id="UPA00060"/>
<dbReference type="Pfam" id="PF03070">
    <property type="entry name" value="TENA_THI-4"/>
    <property type="match status" value="1"/>
</dbReference>
<evidence type="ECO:0000256" key="4">
    <source>
        <dbReference type="PIRSR" id="PIRSR003170-2"/>
    </source>
</evidence>
<feature type="binding site" evidence="4">
    <location>
        <position position="128"/>
    </location>
    <ligand>
        <name>substrate</name>
    </ligand>
</feature>
<sequence length="197" mass="20734">MQVNDLLTRHAAAWAGATRHPFLIGVRDGTLPAPSFAAWLVQDHHFVADLLAFQARLLARAPRHAQPVLAAGAVALVDELAWFDEQAAARGLDLTAAATPATVAYGDLLGRLDAAPVPEALVALWAIERTYLDAWAFASPGAPEFREFVTHWTTPDFAGYVAGLAAAASHQAADADEVFLAVVAAEVDFWAATGAGA</sequence>
<feature type="active site" description="Proton donor" evidence="3">
    <location>
        <position position="186"/>
    </location>
</feature>
<dbReference type="PIRSF" id="PIRSF003170">
    <property type="entry name" value="Pet18p"/>
    <property type="match status" value="1"/>
</dbReference>
<keyword evidence="2" id="KW-0378">Hydrolase</keyword>
<dbReference type="InterPro" id="IPR026285">
    <property type="entry name" value="TenA_E"/>
</dbReference>
<keyword evidence="2" id="KW-0784">Thiamine biosynthesis</keyword>
<dbReference type="GO" id="GO:0009229">
    <property type="term" value="P:thiamine diphosphate biosynthetic process"/>
    <property type="evidence" value="ECO:0007669"/>
    <property type="project" value="UniProtKB-UniPathway"/>
</dbReference>
<organism evidence="6 7">
    <name type="scientific">Asanoa ferruginea</name>
    <dbReference type="NCBI Taxonomy" id="53367"/>
    <lineage>
        <taxon>Bacteria</taxon>
        <taxon>Bacillati</taxon>
        <taxon>Actinomycetota</taxon>
        <taxon>Actinomycetes</taxon>
        <taxon>Micromonosporales</taxon>
        <taxon>Micromonosporaceae</taxon>
        <taxon>Asanoa</taxon>
    </lineage>
</organism>
<accession>A0A3E0A169</accession>
<evidence type="ECO:0000313" key="7">
    <source>
        <dbReference type="Proteomes" id="UP000256913"/>
    </source>
</evidence>
<feature type="binding site" evidence="4">
    <location>
        <position position="43"/>
    </location>
    <ligand>
        <name>substrate</name>
    </ligand>
</feature>
<gene>
    <name evidence="6" type="ORF">DFJ67_6007</name>
</gene>
<dbReference type="InterPro" id="IPR050967">
    <property type="entry name" value="Thiamine_Salvage_TenA"/>
</dbReference>
<dbReference type="InterPro" id="IPR016084">
    <property type="entry name" value="Haem_Oase-like_multi-hlx"/>
</dbReference>
<dbReference type="AlphaFoldDB" id="A0A3E0A169"/>
<reference evidence="6 7" key="1">
    <citation type="submission" date="2018-08" db="EMBL/GenBank/DDBJ databases">
        <title>Sequencing the genomes of 1000 actinobacteria strains.</title>
        <authorList>
            <person name="Klenk H.-P."/>
        </authorList>
    </citation>
    <scope>NUCLEOTIDE SEQUENCE [LARGE SCALE GENOMIC DNA]</scope>
    <source>
        <strain evidence="6 7">DSM 44099</strain>
    </source>
</reference>
<evidence type="ECO:0000256" key="1">
    <source>
        <dbReference type="ARBA" id="ARBA00004948"/>
    </source>
</evidence>
<keyword evidence="7" id="KW-1185">Reference proteome</keyword>
<dbReference type="PANTHER" id="PTHR43198:SF5">
    <property type="entry name" value="BIFUNCTIONAL TENA-E PROTEIN"/>
    <property type="match status" value="1"/>
</dbReference>
<feature type="domain" description="Thiaminase-2/PQQC" evidence="5">
    <location>
        <begin position="9"/>
        <end position="192"/>
    </location>
</feature>
<dbReference type="SUPFAM" id="SSF48613">
    <property type="entry name" value="Heme oxygenase-like"/>
    <property type="match status" value="1"/>
</dbReference>
<comment type="catalytic activity">
    <reaction evidence="2">
        <text>thiamine + H2O = 5-(2-hydroxyethyl)-4-methylthiazole + 4-amino-5-hydroxymethyl-2-methylpyrimidine + H(+)</text>
        <dbReference type="Rhea" id="RHEA:17509"/>
        <dbReference type="ChEBI" id="CHEBI:15377"/>
        <dbReference type="ChEBI" id="CHEBI:15378"/>
        <dbReference type="ChEBI" id="CHEBI:16892"/>
        <dbReference type="ChEBI" id="CHEBI:17957"/>
        <dbReference type="ChEBI" id="CHEBI:18385"/>
        <dbReference type="EC" id="3.5.99.2"/>
    </reaction>
</comment>
<dbReference type="PANTHER" id="PTHR43198">
    <property type="entry name" value="BIFUNCTIONAL TH2 PROTEIN"/>
    <property type="match status" value="1"/>
</dbReference>
<comment type="similarity">
    <text evidence="2">Belongs to the TenA family.</text>
</comment>
<evidence type="ECO:0000259" key="5">
    <source>
        <dbReference type="Pfam" id="PF03070"/>
    </source>
</evidence>
<protein>
    <recommendedName>
        <fullName evidence="2">Aminopyrimidine aminohydrolase</fullName>
        <ecNumber evidence="2">3.5.99.2</ecNumber>
    </recommendedName>
</protein>
<dbReference type="GO" id="GO:0009228">
    <property type="term" value="P:thiamine biosynthetic process"/>
    <property type="evidence" value="ECO:0007669"/>
    <property type="project" value="UniProtKB-KW"/>
</dbReference>
<dbReference type="Proteomes" id="UP000256913">
    <property type="component" value="Unassembled WGS sequence"/>
</dbReference>
<comment type="function">
    <text evidence="2">Catalyzes an amino-pyrimidine hydrolysis reaction at the C5' of the pyrimidine moiety of thiamine compounds, a reaction that is part of a thiamine salvage pathway. Thus, catalyzes the conversion of 4-amino-5-aminomethyl-2-methylpyrimidine to 4-amino-5-hydroxymethyl-2-methylpyrimidine (HMP).</text>
</comment>
<name>A0A3E0A169_9ACTN</name>
<dbReference type="GO" id="GO:0005829">
    <property type="term" value="C:cytosol"/>
    <property type="evidence" value="ECO:0007669"/>
    <property type="project" value="TreeGrafter"/>
</dbReference>
<dbReference type="GO" id="GO:0050334">
    <property type="term" value="F:thiaminase activity"/>
    <property type="evidence" value="ECO:0007669"/>
    <property type="project" value="UniProtKB-UniRule"/>
</dbReference>
<dbReference type="EMBL" id="QUMQ01000001">
    <property type="protein sequence ID" value="REF99960.1"/>
    <property type="molecule type" value="Genomic_DNA"/>
</dbReference>
<comment type="caution">
    <text evidence="6">The sequence shown here is derived from an EMBL/GenBank/DDBJ whole genome shotgun (WGS) entry which is preliminary data.</text>
</comment>
<dbReference type="RefSeq" id="WP_116071146.1">
    <property type="nucleotide sequence ID" value="NZ_BONB01000118.1"/>
</dbReference>
<feature type="binding site" evidence="4">
    <location>
        <position position="79"/>
    </location>
    <ligand>
        <name>substrate</name>
    </ligand>
</feature>
<evidence type="ECO:0000313" key="6">
    <source>
        <dbReference type="EMBL" id="REF99960.1"/>
    </source>
</evidence>
<dbReference type="Gene3D" id="1.20.910.10">
    <property type="entry name" value="Heme oxygenase-like"/>
    <property type="match status" value="1"/>
</dbReference>
<dbReference type="EC" id="3.5.99.2" evidence="2"/>
<dbReference type="CDD" id="cd19357">
    <property type="entry name" value="TenA_E_At3g16990-like"/>
    <property type="match status" value="1"/>
</dbReference>
<proteinExistence type="inferred from homology"/>
<evidence type="ECO:0000256" key="3">
    <source>
        <dbReference type="PIRSR" id="PIRSR003170-1"/>
    </source>
</evidence>
<dbReference type="OrthoDB" id="517083at2"/>
<dbReference type="InterPro" id="IPR004305">
    <property type="entry name" value="Thiaminase-2/PQQC"/>
</dbReference>
<comment type="catalytic activity">
    <reaction evidence="2">
        <text>4-amino-5-aminomethyl-2-methylpyrimidine + H2O = 4-amino-5-hydroxymethyl-2-methylpyrimidine + NH4(+)</text>
        <dbReference type="Rhea" id="RHEA:31799"/>
        <dbReference type="ChEBI" id="CHEBI:15377"/>
        <dbReference type="ChEBI" id="CHEBI:16892"/>
        <dbReference type="ChEBI" id="CHEBI:28938"/>
        <dbReference type="ChEBI" id="CHEBI:63416"/>
        <dbReference type="EC" id="3.5.99.2"/>
    </reaction>
</comment>
<comment type="pathway">
    <text evidence="1 2">Cofactor biosynthesis; thiamine diphosphate biosynthesis.</text>
</comment>